<proteinExistence type="predicted"/>
<evidence type="ECO:0000313" key="1">
    <source>
        <dbReference type="EMBL" id="RCG25884.1"/>
    </source>
</evidence>
<comment type="caution">
    <text evidence="1">The sequence shown here is derived from an EMBL/GenBank/DDBJ whole genome shotgun (WGS) entry which is preliminary data.</text>
</comment>
<dbReference type="AlphaFoldDB" id="A0A367F696"/>
<reference evidence="1 2" key="1">
    <citation type="submission" date="2018-06" db="EMBL/GenBank/DDBJ databases">
        <title>Sphaerisporangium craniellae sp. nov., isolated from a marine sponge in the South China Sea.</title>
        <authorList>
            <person name="Li L."/>
        </authorList>
    </citation>
    <scope>NUCLEOTIDE SEQUENCE [LARGE SCALE GENOMIC DNA]</scope>
    <source>
        <strain evidence="1 2">CCTCC AA 208026</strain>
    </source>
</reference>
<organism evidence="1 2">
    <name type="scientific">Sphaerisporangium album</name>
    <dbReference type="NCBI Taxonomy" id="509200"/>
    <lineage>
        <taxon>Bacteria</taxon>
        <taxon>Bacillati</taxon>
        <taxon>Actinomycetota</taxon>
        <taxon>Actinomycetes</taxon>
        <taxon>Streptosporangiales</taxon>
        <taxon>Streptosporangiaceae</taxon>
        <taxon>Sphaerisporangium</taxon>
    </lineage>
</organism>
<protein>
    <submittedName>
        <fullName evidence="1">Uncharacterized protein</fullName>
    </submittedName>
</protein>
<keyword evidence="2" id="KW-1185">Reference proteome</keyword>
<dbReference type="RefSeq" id="WP_114032373.1">
    <property type="nucleotide sequence ID" value="NZ_QOIL01000021.1"/>
</dbReference>
<dbReference type="EMBL" id="QOIL01000021">
    <property type="protein sequence ID" value="RCG25884.1"/>
    <property type="molecule type" value="Genomic_DNA"/>
</dbReference>
<name>A0A367F696_9ACTN</name>
<dbReference type="Gene3D" id="1.10.357.10">
    <property type="entry name" value="Tetracycline Repressor, domain 2"/>
    <property type="match status" value="1"/>
</dbReference>
<evidence type="ECO:0000313" key="2">
    <source>
        <dbReference type="Proteomes" id="UP000253094"/>
    </source>
</evidence>
<sequence>MRQVVRAHRIWFKQTIEDMLREIGVVDTADVADQLVMLRDGAMVSGYLGDPSTVARALYNAGSAVIRRQS</sequence>
<dbReference type="Proteomes" id="UP000253094">
    <property type="component" value="Unassembled WGS sequence"/>
</dbReference>
<gene>
    <name evidence="1" type="ORF">DQ384_30700</name>
</gene>
<dbReference type="OrthoDB" id="4214267at2"/>
<accession>A0A367F696</accession>